<dbReference type="AlphaFoldDB" id="A0A6G3ZZC6"/>
<evidence type="ECO:0008006" key="2">
    <source>
        <dbReference type="Google" id="ProtNLM"/>
    </source>
</evidence>
<proteinExistence type="predicted"/>
<dbReference type="RefSeq" id="WP_163946346.1">
    <property type="nucleotide sequence ID" value="NZ_JAAIKC010000003.1"/>
</dbReference>
<reference evidence="1" key="1">
    <citation type="submission" date="2020-02" db="EMBL/GenBank/DDBJ databases">
        <authorList>
            <person name="Shen X.-R."/>
            <person name="Zhang Y.-X."/>
        </authorList>
    </citation>
    <scope>NUCLEOTIDE SEQUENCE</scope>
    <source>
        <strain evidence="1">SYP-B3998</strain>
    </source>
</reference>
<comment type="caution">
    <text evidence="1">The sequence shown here is derived from an EMBL/GenBank/DDBJ whole genome shotgun (WGS) entry which is preliminary data.</text>
</comment>
<protein>
    <recommendedName>
        <fullName evidence="2">GOLD domain-containing protein</fullName>
    </recommendedName>
</protein>
<organism evidence="1">
    <name type="scientific">Paenibacillus sp. SYP-B3998</name>
    <dbReference type="NCBI Taxonomy" id="2678564"/>
    <lineage>
        <taxon>Bacteria</taxon>
        <taxon>Bacillati</taxon>
        <taxon>Bacillota</taxon>
        <taxon>Bacilli</taxon>
        <taxon>Bacillales</taxon>
        <taxon>Paenibacillaceae</taxon>
        <taxon>Paenibacillus</taxon>
    </lineage>
</organism>
<evidence type="ECO:0000313" key="1">
    <source>
        <dbReference type="EMBL" id="NEW06757.1"/>
    </source>
</evidence>
<name>A0A6G3ZZC6_9BACL</name>
<sequence>MMSRPIAVVVSSLSRLDEQWSRTSGNFSTKWFGSCKAMDVEVTVDGKIDNNITFSMAIDIENGNDVVKYNEVKNGSRLEYADSNTFYICNLNPHLSQSKNFKITLRPVV</sequence>
<gene>
    <name evidence="1" type="ORF">GK047_12105</name>
</gene>
<accession>A0A6G3ZZC6</accession>
<dbReference type="EMBL" id="JAAIKC010000003">
    <property type="protein sequence ID" value="NEW06757.1"/>
    <property type="molecule type" value="Genomic_DNA"/>
</dbReference>